<evidence type="ECO:0000256" key="3">
    <source>
        <dbReference type="ARBA" id="ARBA00022833"/>
    </source>
</evidence>
<keyword evidence="4 6" id="KW-0560">Oxidoreductase</keyword>
<dbReference type="GO" id="GO:0030091">
    <property type="term" value="P:protein repair"/>
    <property type="evidence" value="ECO:0007669"/>
    <property type="project" value="InterPro"/>
</dbReference>
<dbReference type="NCBIfam" id="TIGR00357">
    <property type="entry name" value="peptide-methionine (R)-S-oxide reductase MsrB"/>
    <property type="match status" value="1"/>
</dbReference>
<dbReference type="PROSITE" id="PS51790">
    <property type="entry name" value="MSRB"/>
    <property type="match status" value="1"/>
</dbReference>
<dbReference type="RefSeq" id="WP_160064351.1">
    <property type="nucleotide sequence ID" value="NZ_WUYX01000027.1"/>
</dbReference>
<evidence type="ECO:0000256" key="4">
    <source>
        <dbReference type="ARBA" id="ARBA00023002"/>
    </source>
</evidence>
<feature type="region of interest" description="Disordered" evidence="7">
    <location>
        <begin position="1"/>
        <end position="36"/>
    </location>
</feature>
<dbReference type="InterPro" id="IPR011057">
    <property type="entry name" value="Mss4-like_sf"/>
</dbReference>
<dbReference type="InterPro" id="IPR028427">
    <property type="entry name" value="Met_Sox_Rdtase_MsrB"/>
</dbReference>
<feature type="binding site" evidence="6">
    <location>
        <position position="112"/>
    </location>
    <ligand>
        <name>Zn(2+)</name>
        <dbReference type="ChEBI" id="CHEBI:29105"/>
    </ligand>
</feature>
<dbReference type="AlphaFoldDB" id="A0A6B0VLC9"/>
<comment type="caution">
    <text evidence="9">The sequence shown here is derived from an EMBL/GenBank/DDBJ whole genome shotgun (WGS) entry which is preliminary data.</text>
</comment>
<keyword evidence="10" id="KW-1185">Reference proteome</keyword>
<dbReference type="GO" id="GO:0006979">
    <property type="term" value="P:response to oxidative stress"/>
    <property type="evidence" value="ECO:0007669"/>
    <property type="project" value="InterPro"/>
</dbReference>
<dbReference type="EMBL" id="WUYX01000027">
    <property type="protein sequence ID" value="MXV61993.1"/>
    <property type="molecule type" value="Genomic_DNA"/>
</dbReference>
<name>A0A6B0VLC9_9EURY</name>
<feature type="binding site" evidence="6">
    <location>
        <position position="61"/>
    </location>
    <ligand>
        <name>Zn(2+)</name>
        <dbReference type="ChEBI" id="CHEBI:29105"/>
    </ligand>
</feature>
<evidence type="ECO:0000256" key="1">
    <source>
        <dbReference type="ARBA" id="ARBA00007174"/>
    </source>
</evidence>
<evidence type="ECO:0000313" key="10">
    <source>
        <dbReference type="Proteomes" id="UP000434101"/>
    </source>
</evidence>
<feature type="active site" description="Nucleophile" evidence="6">
    <location>
        <position position="132"/>
    </location>
</feature>
<feature type="compositionally biased region" description="Basic and acidic residues" evidence="7">
    <location>
        <begin position="23"/>
        <end position="36"/>
    </location>
</feature>
<dbReference type="PANTHER" id="PTHR10173:SF52">
    <property type="entry name" value="METHIONINE-R-SULFOXIDE REDUCTASE B1"/>
    <property type="match status" value="1"/>
</dbReference>
<reference evidence="9 10" key="1">
    <citation type="submission" date="2020-01" db="EMBL/GenBank/DDBJ databases">
        <title>Natronorubrum sp. JWXQ-INN 674 isolated from Inner Mongolia Autonomous Region of China.</title>
        <authorList>
            <person name="Xue Q."/>
        </authorList>
    </citation>
    <scope>NUCLEOTIDE SEQUENCE [LARGE SCALE GENOMIC DNA]</scope>
    <source>
        <strain evidence="9 10">JWXQ-INN-674</strain>
    </source>
</reference>
<keyword evidence="3 6" id="KW-0862">Zinc</keyword>
<dbReference type="Gene3D" id="2.170.150.20">
    <property type="entry name" value="Peptide methionine sulfoxide reductase"/>
    <property type="match status" value="1"/>
</dbReference>
<keyword evidence="2 6" id="KW-0479">Metal-binding</keyword>
<accession>A0A6B0VLC9</accession>
<comment type="catalytic activity">
    <reaction evidence="5 6">
        <text>L-methionyl-[protein] + [thioredoxin]-disulfide + H2O = L-methionyl-(R)-S-oxide-[protein] + [thioredoxin]-dithiol</text>
        <dbReference type="Rhea" id="RHEA:24164"/>
        <dbReference type="Rhea" id="RHEA-COMP:10698"/>
        <dbReference type="Rhea" id="RHEA-COMP:10700"/>
        <dbReference type="Rhea" id="RHEA-COMP:12313"/>
        <dbReference type="Rhea" id="RHEA-COMP:12314"/>
        <dbReference type="ChEBI" id="CHEBI:15377"/>
        <dbReference type="ChEBI" id="CHEBI:16044"/>
        <dbReference type="ChEBI" id="CHEBI:29950"/>
        <dbReference type="ChEBI" id="CHEBI:45764"/>
        <dbReference type="ChEBI" id="CHEBI:50058"/>
        <dbReference type="EC" id="1.8.4.12"/>
    </reaction>
</comment>
<dbReference type="SUPFAM" id="SSF51316">
    <property type="entry name" value="Mss4-like"/>
    <property type="match status" value="1"/>
</dbReference>
<evidence type="ECO:0000256" key="6">
    <source>
        <dbReference type="HAMAP-Rule" id="MF_01400"/>
    </source>
</evidence>
<dbReference type="GO" id="GO:0005737">
    <property type="term" value="C:cytoplasm"/>
    <property type="evidence" value="ECO:0007669"/>
    <property type="project" value="TreeGrafter"/>
</dbReference>
<dbReference type="Pfam" id="PF01641">
    <property type="entry name" value="SelR"/>
    <property type="match status" value="1"/>
</dbReference>
<comment type="cofactor">
    <cofactor evidence="6">
        <name>Zn(2+)</name>
        <dbReference type="ChEBI" id="CHEBI:29105"/>
    </cofactor>
    <text evidence="6">Binds 1 zinc ion per subunit. The zinc ion is important for the structural integrity of the protein.</text>
</comment>
<gene>
    <name evidence="6 9" type="primary">msrB</name>
    <name evidence="9" type="ORF">GS429_07960</name>
</gene>
<dbReference type="PANTHER" id="PTHR10173">
    <property type="entry name" value="METHIONINE SULFOXIDE REDUCTASE"/>
    <property type="match status" value="1"/>
</dbReference>
<dbReference type="Proteomes" id="UP000434101">
    <property type="component" value="Unassembled WGS sequence"/>
</dbReference>
<dbReference type="GO" id="GO:0008270">
    <property type="term" value="F:zinc ion binding"/>
    <property type="evidence" value="ECO:0007669"/>
    <property type="project" value="UniProtKB-UniRule"/>
</dbReference>
<evidence type="ECO:0000313" key="9">
    <source>
        <dbReference type="EMBL" id="MXV61993.1"/>
    </source>
</evidence>
<evidence type="ECO:0000256" key="2">
    <source>
        <dbReference type="ARBA" id="ARBA00022723"/>
    </source>
</evidence>
<proteinExistence type="inferred from homology"/>
<feature type="binding site" evidence="6">
    <location>
        <position position="64"/>
    </location>
    <ligand>
        <name>Zn(2+)</name>
        <dbReference type="ChEBI" id="CHEBI:29105"/>
    </ligand>
</feature>
<feature type="domain" description="MsrB" evidence="8">
    <location>
        <begin position="22"/>
        <end position="143"/>
    </location>
</feature>
<evidence type="ECO:0000256" key="5">
    <source>
        <dbReference type="ARBA" id="ARBA00048488"/>
    </source>
</evidence>
<sequence>MEHEADDQVHEDDSDSELPSSDSEWRSELSDEEYRILREAGTEPPFSGEYVDHKDDGSYVCAGCGAELFDSETKFDSGCGWPSFYDVDDGRVETRQDNSHGMQRTEVVCENCGGHLGHVFEDGPEPTGQRYCINSAALDFDDE</sequence>
<dbReference type="FunFam" id="2.170.150.20:FF:000001">
    <property type="entry name" value="Peptide methionine sulfoxide reductase MsrB"/>
    <property type="match status" value="1"/>
</dbReference>
<organism evidence="9 10">
    <name type="scientific">Natronorubrum halalkaliphilum</name>
    <dbReference type="NCBI Taxonomy" id="2691917"/>
    <lineage>
        <taxon>Archaea</taxon>
        <taxon>Methanobacteriati</taxon>
        <taxon>Methanobacteriota</taxon>
        <taxon>Stenosarchaea group</taxon>
        <taxon>Halobacteria</taxon>
        <taxon>Halobacteriales</taxon>
        <taxon>Natrialbaceae</taxon>
        <taxon>Natronorubrum</taxon>
    </lineage>
</organism>
<dbReference type="InterPro" id="IPR002579">
    <property type="entry name" value="Met_Sox_Rdtase_MsrB_dom"/>
</dbReference>
<comment type="similarity">
    <text evidence="1 6">Belongs to the MsrB Met sulfoxide reductase family.</text>
</comment>
<dbReference type="HAMAP" id="MF_01400">
    <property type="entry name" value="MsrB"/>
    <property type="match status" value="1"/>
</dbReference>
<feature type="binding site" evidence="6">
    <location>
        <position position="109"/>
    </location>
    <ligand>
        <name>Zn(2+)</name>
        <dbReference type="ChEBI" id="CHEBI:29105"/>
    </ligand>
</feature>
<dbReference type="GO" id="GO:0033743">
    <property type="term" value="F:peptide-methionine (R)-S-oxide reductase activity"/>
    <property type="evidence" value="ECO:0007669"/>
    <property type="project" value="UniProtKB-UniRule"/>
</dbReference>
<dbReference type="OrthoDB" id="5961at2157"/>
<evidence type="ECO:0000256" key="7">
    <source>
        <dbReference type="SAM" id="MobiDB-lite"/>
    </source>
</evidence>
<evidence type="ECO:0000259" key="8">
    <source>
        <dbReference type="PROSITE" id="PS51790"/>
    </source>
</evidence>
<dbReference type="EC" id="1.8.4.12" evidence="6"/>
<protein>
    <recommendedName>
        <fullName evidence="6">Peptide methionine sulfoxide reductase MsrB</fullName>
        <ecNumber evidence="6">1.8.4.12</ecNumber>
    </recommendedName>
    <alternativeName>
        <fullName evidence="6">Peptide-methionine (R)-S-oxide reductase</fullName>
    </alternativeName>
</protein>